<keyword evidence="2" id="KW-1185">Reference proteome</keyword>
<dbReference type="Gene3D" id="3.80.10.10">
    <property type="entry name" value="Ribonuclease Inhibitor"/>
    <property type="match status" value="1"/>
</dbReference>
<evidence type="ECO:0000313" key="1">
    <source>
        <dbReference type="EMBL" id="KAK7053775.1"/>
    </source>
</evidence>
<accession>A0AAW0DRA9</accession>
<evidence type="ECO:0000313" key="2">
    <source>
        <dbReference type="Proteomes" id="UP001362999"/>
    </source>
</evidence>
<dbReference type="InterPro" id="IPR032675">
    <property type="entry name" value="LRR_dom_sf"/>
</dbReference>
<dbReference type="AlphaFoldDB" id="A0AAW0DRA9"/>
<proteinExistence type="predicted"/>
<name>A0AAW0DRA9_9AGAR</name>
<dbReference type="Proteomes" id="UP001362999">
    <property type="component" value="Unassembled WGS sequence"/>
</dbReference>
<reference evidence="1 2" key="1">
    <citation type="journal article" date="2024" name="J Genomics">
        <title>Draft genome sequencing and assembly of Favolaschia claudopus CIRM-BRFM 2984 isolated from oak limbs.</title>
        <authorList>
            <person name="Navarro D."/>
            <person name="Drula E."/>
            <person name="Chaduli D."/>
            <person name="Cazenave R."/>
            <person name="Ahrendt S."/>
            <person name="Wang J."/>
            <person name="Lipzen A."/>
            <person name="Daum C."/>
            <person name="Barry K."/>
            <person name="Grigoriev I.V."/>
            <person name="Favel A."/>
            <person name="Rosso M.N."/>
            <person name="Martin F."/>
        </authorList>
    </citation>
    <scope>NUCLEOTIDE SEQUENCE [LARGE SCALE GENOMIC DNA]</scope>
    <source>
        <strain evidence="1 2">CIRM-BRFM 2984</strain>
    </source>
</reference>
<sequence>MACWRALQITEIVRMICLEAYSEERYLRPTTLLALTTTSKIFSEPALDILWHEQSSLVPLVKCMPESLWEERESGKDAVLHIRRPIESSDISKLLFYSMRVRIFERRPYGREKTVHPEFLRALDMALPPNFMPKLVSLKWTPRLKHEVSLRHFLQPQLQKISLDIEDSVSALSILPYIKSCCPLITDLDLALQSDRPHTVSVMSNLVCGLHHLTDLSVPNLDEMGFRHVAQLPFLTKLSVSWAAEHSTLYPPDFLSETAFPALTSLSVCCRTARLCMGIIQTISSSRFARLYIYPLANWTTAAWQDLHTSLRDLSIKSVFKTLEVEDMDSYSGLDVGLHVVSEDSLRPLLAIKTLNNLTHHTHAGVDVGDDFLEEMARAWPSIGSILFRSDCLHPLPRATLKCLIPFARCCPELDYLELRMNAVNVPEFVQAPGQRIRHEVLEYLEVGESPIARGKEARVAAFISNLFPELDSLIVPDAMSLLDEDSRTHAKSWRRVKEMLPVFCEIRAEEKEFWRQELRS</sequence>
<comment type="caution">
    <text evidence="1">The sequence shown here is derived from an EMBL/GenBank/DDBJ whole genome shotgun (WGS) entry which is preliminary data.</text>
</comment>
<gene>
    <name evidence="1" type="ORF">R3P38DRAFT_2852075</name>
</gene>
<dbReference type="EMBL" id="JAWWNJ010000006">
    <property type="protein sequence ID" value="KAK7053775.1"/>
    <property type="molecule type" value="Genomic_DNA"/>
</dbReference>
<organism evidence="1 2">
    <name type="scientific">Favolaschia claudopus</name>
    <dbReference type="NCBI Taxonomy" id="2862362"/>
    <lineage>
        <taxon>Eukaryota</taxon>
        <taxon>Fungi</taxon>
        <taxon>Dikarya</taxon>
        <taxon>Basidiomycota</taxon>
        <taxon>Agaricomycotina</taxon>
        <taxon>Agaricomycetes</taxon>
        <taxon>Agaricomycetidae</taxon>
        <taxon>Agaricales</taxon>
        <taxon>Marasmiineae</taxon>
        <taxon>Mycenaceae</taxon>
        <taxon>Favolaschia</taxon>
    </lineage>
</organism>
<protein>
    <submittedName>
        <fullName evidence="1">Uncharacterized protein</fullName>
    </submittedName>
</protein>